<dbReference type="EMBL" id="CM047910">
    <property type="protein sequence ID" value="KAJ0076338.1"/>
    <property type="molecule type" value="Genomic_DNA"/>
</dbReference>
<sequence>MPISLPATPPLLVVLDESLEFPFKISFHVMFGTLSFAYLRFVDQLNGASIQIFVDGGSTLNFIQPRVAKYLGLAIEAVLPPTTMVVGDGAKGQDG</sequence>
<organism evidence="1 2">
    <name type="scientific">Pistacia atlantica</name>
    <dbReference type="NCBI Taxonomy" id="434234"/>
    <lineage>
        <taxon>Eukaryota</taxon>
        <taxon>Viridiplantae</taxon>
        <taxon>Streptophyta</taxon>
        <taxon>Embryophyta</taxon>
        <taxon>Tracheophyta</taxon>
        <taxon>Spermatophyta</taxon>
        <taxon>Magnoliopsida</taxon>
        <taxon>eudicotyledons</taxon>
        <taxon>Gunneridae</taxon>
        <taxon>Pentapetalae</taxon>
        <taxon>rosids</taxon>
        <taxon>malvids</taxon>
        <taxon>Sapindales</taxon>
        <taxon>Anacardiaceae</taxon>
        <taxon>Pistacia</taxon>
    </lineage>
</organism>
<comment type="caution">
    <text evidence="1">The sequence shown here is derived from an EMBL/GenBank/DDBJ whole genome shotgun (WGS) entry which is preliminary data.</text>
</comment>
<keyword evidence="2" id="KW-1185">Reference proteome</keyword>
<evidence type="ECO:0000313" key="1">
    <source>
        <dbReference type="EMBL" id="KAJ0076338.1"/>
    </source>
</evidence>
<proteinExistence type="predicted"/>
<accession>A0ACC0ZXH5</accession>
<reference evidence="2" key="1">
    <citation type="journal article" date="2023" name="G3 (Bethesda)">
        <title>Genome assembly and association tests identify interacting loci associated with vigor, precocity, and sex in interspecific pistachio rootstocks.</title>
        <authorList>
            <person name="Palmer W."/>
            <person name="Jacygrad E."/>
            <person name="Sagayaradj S."/>
            <person name="Cavanaugh K."/>
            <person name="Han R."/>
            <person name="Bertier L."/>
            <person name="Beede B."/>
            <person name="Kafkas S."/>
            <person name="Golino D."/>
            <person name="Preece J."/>
            <person name="Michelmore R."/>
        </authorList>
    </citation>
    <scope>NUCLEOTIDE SEQUENCE [LARGE SCALE GENOMIC DNA]</scope>
</reference>
<evidence type="ECO:0000313" key="2">
    <source>
        <dbReference type="Proteomes" id="UP001164250"/>
    </source>
</evidence>
<dbReference type="Proteomes" id="UP001164250">
    <property type="component" value="Chromosome 15"/>
</dbReference>
<protein>
    <submittedName>
        <fullName evidence="1">Uncharacterized protein</fullName>
    </submittedName>
</protein>
<name>A0ACC0ZXH5_9ROSI</name>
<gene>
    <name evidence="1" type="ORF">Patl1_35038</name>
</gene>